<reference evidence="1 2" key="1">
    <citation type="submission" date="2023-09" db="EMBL/GenBank/DDBJ databases">
        <authorList>
            <person name="Rey-Velasco X."/>
        </authorList>
    </citation>
    <scope>NUCLEOTIDE SEQUENCE [LARGE SCALE GENOMIC DNA]</scope>
    <source>
        <strain evidence="1 2">F394</strain>
    </source>
</reference>
<accession>A0ABU3BPI5</accession>
<dbReference type="Proteomes" id="UP001267426">
    <property type="component" value="Unassembled WGS sequence"/>
</dbReference>
<proteinExistence type="predicted"/>
<evidence type="ECO:0000313" key="1">
    <source>
        <dbReference type="EMBL" id="MDT0631197.1"/>
    </source>
</evidence>
<sequence length="46" mass="5463">MKMFYDRSLPAHYVPPVSASNARPYVWAYRVLGFRWAGRVRSAFRE</sequence>
<dbReference type="RefSeq" id="WP_311662540.1">
    <property type="nucleotide sequence ID" value="NZ_JAVRHT010000009.1"/>
</dbReference>
<evidence type="ECO:0000313" key="2">
    <source>
        <dbReference type="Proteomes" id="UP001267426"/>
    </source>
</evidence>
<name>A0ABU3BPI5_9BACT</name>
<protein>
    <submittedName>
        <fullName evidence="1">Uncharacterized protein</fullName>
    </submittedName>
</protein>
<keyword evidence="2" id="KW-1185">Reference proteome</keyword>
<organism evidence="1 2">
    <name type="scientific">Rubrivirga litoralis</name>
    <dbReference type="NCBI Taxonomy" id="3075598"/>
    <lineage>
        <taxon>Bacteria</taxon>
        <taxon>Pseudomonadati</taxon>
        <taxon>Rhodothermota</taxon>
        <taxon>Rhodothermia</taxon>
        <taxon>Rhodothermales</taxon>
        <taxon>Rubricoccaceae</taxon>
        <taxon>Rubrivirga</taxon>
    </lineage>
</organism>
<comment type="caution">
    <text evidence="1">The sequence shown here is derived from an EMBL/GenBank/DDBJ whole genome shotgun (WGS) entry which is preliminary data.</text>
</comment>
<gene>
    <name evidence="1" type="ORF">RM540_05485</name>
</gene>
<dbReference type="EMBL" id="JAVRHT010000009">
    <property type="protein sequence ID" value="MDT0631197.1"/>
    <property type="molecule type" value="Genomic_DNA"/>
</dbReference>